<evidence type="ECO:0000313" key="3">
    <source>
        <dbReference type="EMBL" id="SLM17356.1"/>
    </source>
</evidence>
<dbReference type="GO" id="GO:0003676">
    <property type="term" value="F:nucleic acid binding"/>
    <property type="evidence" value="ECO:0007669"/>
    <property type="project" value="InterPro"/>
</dbReference>
<dbReference type="GO" id="GO:0015074">
    <property type="term" value="P:DNA integration"/>
    <property type="evidence" value="ECO:0007669"/>
    <property type="project" value="InterPro"/>
</dbReference>
<dbReference type="InterPro" id="IPR009057">
    <property type="entry name" value="Homeodomain-like_sf"/>
</dbReference>
<dbReference type="PANTHER" id="PTHR47515">
    <property type="entry name" value="LOW CALCIUM RESPONSE LOCUS PROTEIN T"/>
    <property type="match status" value="1"/>
</dbReference>
<dbReference type="Gene3D" id="3.30.420.10">
    <property type="entry name" value="Ribonuclease H-like superfamily/Ribonuclease H"/>
    <property type="match status" value="1"/>
</dbReference>
<dbReference type="AlphaFoldDB" id="A0A3P3XM53"/>
<accession>A0A3P3XM53</accession>
<dbReference type="PROSITE" id="PS50994">
    <property type="entry name" value="INTEGRASE"/>
    <property type="match status" value="1"/>
</dbReference>
<evidence type="ECO:0000259" key="1">
    <source>
        <dbReference type="PROSITE" id="PS50994"/>
    </source>
</evidence>
<dbReference type="Pfam" id="PF13683">
    <property type="entry name" value="rve_3"/>
    <property type="match status" value="1"/>
</dbReference>
<dbReference type="PANTHER" id="PTHR47515:SF2">
    <property type="entry name" value="INTEGRASE CORE DOMAIN PROTEIN"/>
    <property type="match status" value="1"/>
</dbReference>
<gene>
    <name evidence="2" type="ORF">SPIRO4BDMA_10014</name>
    <name evidence="3" type="ORF">SPIRO4BDMA_20010</name>
    <name evidence="4" type="ORF">SPIRO4BDMA_20017</name>
    <name evidence="5" type="ORF">SPIRO4BDMA_30068</name>
</gene>
<evidence type="ECO:0000313" key="2">
    <source>
        <dbReference type="EMBL" id="SLM17346.1"/>
    </source>
</evidence>
<dbReference type="SUPFAM" id="SSF53098">
    <property type="entry name" value="Ribonuclease H-like"/>
    <property type="match status" value="1"/>
</dbReference>
<dbReference type="InterPro" id="IPR055247">
    <property type="entry name" value="InsJ-like_HTH"/>
</dbReference>
<dbReference type="EMBL" id="FWDO01000002">
    <property type="protein sequence ID" value="SLM17363.1"/>
    <property type="molecule type" value="Genomic_DNA"/>
</dbReference>
<reference evidence="3" key="1">
    <citation type="submission" date="2017-02" db="EMBL/GenBank/DDBJ databases">
        <authorList>
            <person name="Regsiter A."/>
            <person name="William W."/>
        </authorList>
    </citation>
    <scope>NUCLEOTIDE SEQUENCE</scope>
    <source>
        <strain evidence="3">BdmA 4</strain>
    </source>
</reference>
<dbReference type="Pfam" id="PF13518">
    <property type="entry name" value="HTH_28"/>
    <property type="match status" value="1"/>
</dbReference>
<dbReference type="InterPro" id="IPR001584">
    <property type="entry name" value="Integrase_cat-core"/>
</dbReference>
<dbReference type="SUPFAM" id="SSF46689">
    <property type="entry name" value="Homeodomain-like"/>
    <property type="match status" value="1"/>
</dbReference>
<dbReference type="InterPro" id="IPR036397">
    <property type="entry name" value="RNaseH_sf"/>
</dbReference>
<dbReference type="EMBL" id="FWDO01000003">
    <property type="protein sequence ID" value="SLM17431.1"/>
    <property type="molecule type" value="Genomic_DNA"/>
</dbReference>
<dbReference type="EMBL" id="FWDO01000001">
    <property type="protein sequence ID" value="SLM17346.1"/>
    <property type="molecule type" value="Genomic_DNA"/>
</dbReference>
<evidence type="ECO:0000313" key="5">
    <source>
        <dbReference type="EMBL" id="SLM17431.1"/>
    </source>
</evidence>
<dbReference type="InterPro" id="IPR012337">
    <property type="entry name" value="RNaseH-like_sf"/>
</dbReference>
<dbReference type="EMBL" id="FWDO01000002">
    <property type="protein sequence ID" value="SLM17356.1"/>
    <property type="molecule type" value="Genomic_DNA"/>
</dbReference>
<protein>
    <submittedName>
        <fullName evidence="3">Transposase</fullName>
    </submittedName>
</protein>
<proteinExistence type="predicted"/>
<evidence type="ECO:0000313" key="4">
    <source>
        <dbReference type="EMBL" id="SLM17363.1"/>
    </source>
</evidence>
<sequence>MPWRMESMQLQKKKFITLWETGRFTKTYLCEEFGISRPTGDAIIKRYQEVGWDALEEQPRGHKSHPFTTTKTIEDAIINERKAHSNWGGRKIRVLLLRTYEEAEVPSETTVNNILKKHGLTVPRKPPRRKLLKSEPKFDPQLPNQIMSADFKGKFRMGNGQYCNPLTIADSCSRFLFAIVGLERPDTESSKPIFERVFREYGLPYQLHTDNGPPFGNAASLRRMTMLSVWIMELGITPVYSDPASPQQNGRHERMHRDLKAEATRPPGSSMVAQQRKFNHFREEYNTIRPHEALGMKTPAEVHTWSSREYPRRIRDWDYEKDITPKMVTVNGAIRWKDKGFAMISTALGGKYVGLHPVDDGLWLVYYRHVALGYFCEQTMKVYELNDFDF</sequence>
<organism evidence="3">
    <name type="scientific">uncultured spirochete</name>
    <dbReference type="NCBI Taxonomy" id="156406"/>
    <lineage>
        <taxon>Bacteria</taxon>
        <taxon>Pseudomonadati</taxon>
        <taxon>Spirochaetota</taxon>
        <taxon>Spirochaetia</taxon>
        <taxon>Spirochaetales</taxon>
        <taxon>environmental samples</taxon>
    </lineage>
</organism>
<feature type="domain" description="Integrase catalytic" evidence="1">
    <location>
        <begin position="139"/>
        <end position="307"/>
    </location>
</feature>
<name>A0A3P3XM53_9SPIR</name>